<sequence>MICRRCLQRSAELVGRASTTTATTAPARTFSLGPAASRIRSSLPASRVTLTSSTTAVATRWYSSSPAPQPPSPGPDTPLGDDADPAASDKPKLSSCPEGTVLTGLNYFKGKNDPVALADDAYPEWLWSCLDVTKKADDAADEDAGDEFSKSKKQRKLAARRARLAEARALAEGNLDALMPKVPLQEQSINLPGNEAGTVEGAVAAAAAREELRKAMRKERKAKIREDNYLKSM</sequence>
<keyword evidence="10" id="KW-1185">Reference proteome</keyword>
<evidence type="ECO:0000256" key="5">
    <source>
        <dbReference type="ARBA" id="ARBA00023274"/>
    </source>
</evidence>
<organism evidence="9 10">
    <name type="scientific">Microdochium trichocladiopsis</name>
    <dbReference type="NCBI Taxonomy" id="1682393"/>
    <lineage>
        <taxon>Eukaryota</taxon>
        <taxon>Fungi</taxon>
        <taxon>Dikarya</taxon>
        <taxon>Ascomycota</taxon>
        <taxon>Pezizomycotina</taxon>
        <taxon>Sordariomycetes</taxon>
        <taxon>Xylariomycetidae</taxon>
        <taxon>Xylariales</taxon>
        <taxon>Microdochiaceae</taxon>
        <taxon>Microdochium</taxon>
    </lineage>
</organism>
<dbReference type="GO" id="GO:0003735">
    <property type="term" value="F:structural constituent of ribosome"/>
    <property type="evidence" value="ECO:0007669"/>
    <property type="project" value="TreeGrafter"/>
</dbReference>
<keyword evidence="2" id="KW-0809">Transit peptide</keyword>
<keyword evidence="5" id="KW-0687">Ribonucleoprotein</keyword>
<gene>
    <name evidence="9" type="ORF">B0I36DRAFT_317609</name>
</gene>
<dbReference type="Proteomes" id="UP000756346">
    <property type="component" value="Unassembled WGS sequence"/>
</dbReference>
<evidence type="ECO:0000256" key="2">
    <source>
        <dbReference type="ARBA" id="ARBA00022946"/>
    </source>
</evidence>
<keyword evidence="3 9" id="KW-0689">Ribosomal protein</keyword>
<evidence type="ECO:0000313" key="10">
    <source>
        <dbReference type="Proteomes" id="UP000756346"/>
    </source>
</evidence>
<dbReference type="GO" id="GO:0005762">
    <property type="term" value="C:mitochondrial large ribosomal subunit"/>
    <property type="evidence" value="ECO:0007669"/>
    <property type="project" value="TreeGrafter"/>
</dbReference>
<protein>
    <recommendedName>
        <fullName evidence="7">Large ribosomal subunit protein mL54</fullName>
    </recommendedName>
</protein>
<evidence type="ECO:0000256" key="8">
    <source>
        <dbReference type="SAM" id="MobiDB-lite"/>
    </source>
</evidence>
<evidence type="ECO:0000256" key="6">
    <source>
        <dbReference type="ARBA" id="ARBA00033752"/>
    </source>
</evidence>
<feature type="compositionally biased region" description="Pro residues" evidence="8">
    <location>
        <begin position="67"/>
        <end position="76"/>
    </location>
</feature>
<dbReference type="EMBL" id="JAGTJQ010000003">
    <property type="protein sequence ID" value="KAH7035093.1"/>
    <property type="molecule type" value="Genomic_DNA"/>
</dbReference>
<dbReference type="GeneID" id="70182727"/>
<evidence type="ECO:0000256" key="7">
    <source>
        <dbReference type="ARBA" id="ARBA00035179"/>
    </source>
</evidence>
<dbReference type="OrthoDB" id="10252718at2759"/>
<dbReference type="RefSeq" id="XP_046015186.1">
    <property type="nucleotide sequence ID" value="XM_046153181.1"/>
</dbReference>
<proteinExistence type="inferred from homology"/>
<comment type="similarity">
    <text evidence="6">Belongs to the mitochondrion-specific ribosomal protein mL54 family.</text>
</comment>
<evidence type="ECO:0000256" key="4">
    <source>
        <dbReference type="ARBA" id="ARBA00023128"/>
    </source>
</evidence>
<dbReference type="PANTHER" id="PTHR28595">
    <property type="entry name" value="39S RIBOSOMAL PROTEIN L54, MITOCHONDRIAL"/>
    <property type="match status" value="1"/>
</dbReference>
<dbReference type="InterPro" id="IPR013870">
    <property type="entry name" value="Ribosomal_mL54"/>
</dbReference>
<feature type="region of interest" description="Disordered" evidence="8">
    <location>
        <begin position="60"/>
        <end position="95"/>
    </location>
</feature>
<accession>A0A9P8YAT9</accession>
<evidence type="ECO:0000256" key="3">
    <source>
        <dbReference type="ARBA" id="ARBA00022980"/>
    </source>
</evidence>
<keyword evidence="4" id="KW-0496">Mitochondrion</keyword>
<dbReference type="Pfam" id="PF08561">
    <property type="entry name" value="Ribosomal_L37"/>
    <property type="match status" value="1"/>
</dbReference>
<comment type="caution">
    <text evidence="9">The sequence shown here is derived from an EMBL/GenBank/DDBJ whole genome shotgun (WGS) entry which is preliminary data.</text>
</comment>
<dbReference type="AlphaFoldDB" id="A0A9P8YAT9"/>
<evidence type="ECO:0000256" key="1">
    <source>
        <dbReference type="ARBA" id="ARBA00004173"/>
    </source>
</evidence>
<reference evidence="9" key="1">
    <citation type="journal article" date="2021" name="Nat. Commun.">
        <title>Genetic determinants of endophytism in the Arabidopsis root mycobiome.</title>
        <authorList>
            <person name="Mesny F."/>
            <person name="Miyauchi S."/>
            <person name="Thiergart T."/>
            <person name="Pickel B."/>
            <person name="Atanasova L."/>
            <person name="Karlsson M."/>
            <person name="Huettel B."/>
            <person name="Barry K.W."/>
            <person name="Haridas S."/>
            <person name="Chen C."/>
            <person name="Bauer D."/>
            <person name="Andreopoulos W."/>
            <person name="Pangilinan J."/>
            <person name="LaButti K."/>
            <person name="Riley R."/>
            <person name="Lipzen A."/>
            <person name="Clum A."/>
            <person name="Drula E."/>
            <person name="Henrissat B."/>
            <person name="Kohler A."/>
            <person name="Grigoriev I.V."/>
            <person name="Martin F.M."/>
            <person name="Hacquard S."/>
        </authorList>
    </citation>
    <scope>NUCLEOTIDE SEQUENCE</scope>
    <source>
        <strain evidence="9">MPI-CAGE-CH-0230</strain>
    </source>
</reference>
<evidence type="ECO:0000313" key="9">
    <source>
        <dbReference type="EMBL" id="KAH7035093.1"/>
    </source>
</evidence>
<name>A0A9P8YAT9_9PEZI</name>
<comment type="subcellular location">
    <subcellularLocation>
        <location evidence="1">Mitochondrion</location>
    </subcellularLocation>
</comment>
<dbReference type="PANTHER" id="PTHR28595:SF1">
    <property type="entry name" value="LARGE RIBOSOMAL SUBUNIT PROTEIN ML54"/>
    <property type="match status" value="1"/>
</dbReference>